<dbReference type="GO" id="GO:0051537">
    <property type="term" value="F:2 iron, 2 sulfur cluster binding"/>
    <property type="evidence" value="ECO:0007669"/>
    <property type="project" value="UniProtKB-KW"/>
</dbReference>
<dbReference type="InterPro" id="IPR036010">
    <property type="entry name" value="2Fe-2S_ferredoxin-like_sf"/>
</dbReference>
<keyword evidence="8" id="KW-1185">Reference proteome</keyword>
<dbReference type="InterPro" id="IPR051452">
    <property type="entry name" value="Diverse_Oxidoreductases"/>
</dbReference>
<dbReference type="EC" id="1.17.2.1" evidence="7"/>
<comment type="caution">
    <text evidence="7">The sequence shown here is derived from an EMBL/GenBank/DDBJ whole genome shotgun (WGS) entry which is preliminary data.</text>
</comment>
<dbReference type="GO" id="GO:0046872">
    <property type="term" value="F:metal ion binding"/>
    <property type="evidence" value="ECO:0007669"/>
    <property type="project" value="UniProtKB-KW"/>
</dbReference>
<name>A0A7W9B0E7_9HYPH</name>
<evidence type="ECO:0000256" key="5">
    <source>
        <dbReference type="ARBA" id="ARBA00023014"/>
    </source>
</evidence>
<dbReference type="InterPro" id="IPR001041">
    <property type="entry name" value="2Fe-2S_ferredoxin-type"/>
</dbReference>
<sequence>MIKLNVNGVDREVDADPSTPLLYVLRDNLGLNGAKFGCGLGQCGACTVMVDGEAVFSCLTPIMLVEGQKIKTVEGLGTIENPGPMQTAFIEEQAAQCGYCISGMMMRAQSILEANPQATDAEIQAGMEPNLCRCGTHMRILRAVKHARELMKTASAAPAASQGRS</sequence>
<proteinExistence type="predicted"/>
<evidence type="ECO:0000259" key="6">
    <source>
        <dbReference type="PROSITE" id="PS51085"/>
    </source>
</evidence>
<evidence type="ECO:0000313" key="7">
    <source>
        <dbReference type="EMBL" id="MBB5703953.1"/>
    </source>
</evidence>
<dbReference type="PANTHER" id="PTHR44379">
    <property type="entry name" value="OXIDOREDUCTASE WITH IRON-SULFUR SUBUNIT"/>
    <property type="match status" value="1"/>
</dbReference>
<dbReference type="Pfam" id="PF01799">
    <property type="entry name" value="Fer2_2"/>
    <property type="match status" value="1"/>
</dbReference>
<dbReference type="GO" id="GO:0016491">
    <property type="term" value="F:oxidoreductase activity"/>
    <property type="evidence" value="ECO:0007669"/>
    <property type="project" value="UniProtKB-KW"/>
</dbReference>
<dbReference type="Gene3D" id="1.10.150.120">
    <property type="entry name" value="[2Fe-2S]-binding domain"/>
    <property type="match status" value="1"/>
</dbReference>
<dbReference type="Proteomes" id="UP000555546">
    <property type="component" value="Unassembled WGS sequence"/>
</dbReference>
<evidence type="ECO:0000256" key="1">
    <source>
        <dbReference type="ARBA" id="ARBA00022714"/>
    </source>
</evidence>
<organism evidence="7 8">
    <name type="scientific">Brucella daejeonensis</name>
    <dbReference type="NCBI Taxonomy" id="659015"/>
    <lineage>
        <taxon>Bacteria</taxon>
        <taxon>Pseudomonadati</taxon>
        <taxon>Pseudomonadota</taxon>
        <taxon>Alphaproteobacteria</taxon>
        <taxon>Hyphomicrobiales</taxon>
        <taxon>Brucellaceae</taxon>
        <taxon>Brucella/Ochrobactrum group</taxon>
        <taxon>Brucella</taxon>
    </lineage>
</organism>
<evidence type="ECO:0000313" key="8">
    <source>
        <dbReference type="Proteomes" id="UP000555546"/>
    </source>
</evidence>
<keyword evidence="5" id="KW-0411">Iron-sulfur</keyword>
<keyword evidence="3 7" id="KW-0560">Oxidoreductase</keyword>
<dbReference type="Pfam" id="PF00111">
    <property type="entry name" value="Fer2"/>
    <property type="match status" value="1"/>
</dbReference>
<dbReference type="InterPro" id="IPR036884">
    <property type="entry name" value="2Fe-2S-bd_dom_sf"/>
</dbReference>
<feature type="domain" description="2Fe-2S ferredoxin-type" evidence="6">
    <location>
        <begin position="1"/>
        <end position="76"/>
    </location>
</feature>
<dbReference type="SUPFAM" id="SSF47741">
    <property type="entry name" value="CO dehydrogenase ISP C-domain like"/>
    <property type="match status" value="1"/>
</dbReference>
<dbReference type="CDD" id="cd00207">
    <property type="entry name" value="fer2"/>
    <property type="match status" value="1"/>
</dbReference>
<dbReference type="PROSITE" id="PS00197">
    <property type="entry name" value="2FE2S_FER_1"/>
    <property type="match status" value="1"/>
</dbReference>
<dbReference type="PROSITE" id="PS51085">
    <property type="entry name" value="2FE2S_FER_2"/>
    <property type="match status" value="1"/>
</dbReference>
<dbReference type="RefSeq" id="WP_183656599.1">
    <property type="nucleotide sequence ID" value="NZ_JACIJG010000021.1"/>
</dbReference>
<accession>A0A7W9B0E7</accession>
<evidence type="ECO:0000256" key="3">
    <source>
        <dbReference type="ARBA" id="ARBA00023002"/>
    </source>
</evidence>
<protein>
    <submittedName>
        <fullName evidence="7">Nicotinate dehydrogenase subunit A</fullName>
        <ecNumber evidence="7">1.17.2.1</ecNumber>
    </submittedName>
</protein>
<evidence type="ECO:0000256" key="2">
    <source>
        <dbReference type="ARBA" id="ARBA00022723"/>
    </source>
</evidence>
<keyword evidence="2" id="KW-0479">Metal-binding</keyword>
<dbReference type="InterPro" id="IPR012675">
    <property type="entry name" value="Beta-grasp_dom_sf"/>
</dbReference>
<dbReference type="EMBL" id="JACIJG010000021">
    <property type="protein sequence ID" value="MBB5703953.1"/>
    <property type="molecule type" value="Genomic_DNA"/>
</dbReference>
<dbReference type="PANTHER" id="PTHR44379:SF6">
    <property type="entry name" value="BLR6046 PROTEIN"/>
    <property type="match status" value="1"/>
</dbReference>
<dbReference type="Gene3D" id="3.10.20.30">
    <property type="match status" value="1"/>
</dbReference>
<dbReference type="InterPro" id="IPR002888">
    <property type="entry name" value="2Fe-2S-bd"/>
</dbReference>
<keyword evidence="1" id="KW-0001">2Fe-2S</keyword>
<dbReference type="FunFam" id="3.10.20.30:FF:000020">
    <property type="entry name" value="Xanthine dehydrogenase iron-sulfur subunit"/>
    <property type="match status" value="1"/>
</dbReference>
<dbReference type="SUPFAM" id="SSF54292">
    <property type="entry name" value="2Fe-2S ferredoxin-like"/>
    <property type="match status" value="1"/>
</dbReference>
<dbReference type="AlphaFoldDB" id="A0A7W9B0E7"/>
<evidence type="ECO:0000256" key="4">
    <source>
        <dbReference type="ARBA" id="ARBA00023004"/>
    </source>
</evidence>
<reference evidence="7 8" key="1">
    <citation type="submission" date="2020-08" db="EMBL/GenBank/DDBJ databases">
        <title>Genomic Encyclopedia of Type Strains, Phase IV (KMG-IV): sequencing the most valuable type-strain genomes for metagenomic binning, comparative biology and taxonomic classification.</title>
        <authorList>
            <person name="Goeker M."/>
        </authorList>
    </citation>
    <scope>NUCLEOTIDE SEQUENCE [LARGE SCALE GENOMIC DNA]</scope>
    <source>
        <strain evidence="7 8">DSM 26944</strain>
    </source>
</reference>
<keyword evidence="4" id="KW-0408">Iron</keyword>
<gene>
    <name evidence="7" type="ORF">FHS76_003868</name>
</gene>
<dbReference type="InterPro" id="IPR006058">
    <property type="entry name" value="2Fe2S_fd_BS"/>
</dbReference>